<feature type="transmembrane region" description="Helical" evidence="1">
    <location>
        <begin position="48"/>
        <end position="66"/>
    </location>
</feature>
<accession>A0A5B8XY53</accession>
<dbReference type="EMBL" id="CP042467">
    <property type="protein sequence ID" value="QED30117.1"/>
    <property type="molecule type" value="Genomic_DNA"/>
</dbReference>
<feature type="transmembrane region" description="Helical" evidence="1">
    <location>
        <begin position="100"/>
        <end position="118"/>
    </location>
</feature>
<dbReference type="Proteomes" id="UP000321595">
    <property type="component" value="Chromosome"/>
</dbReference>
<proteinExistence type="predicted"/>
<gene>
    <name evidence="2" type="ORF">FRD01_23355</name>
</gene>
<keyword evidence="1" id="KW-0472">Membrane</keyword>
<reference evidence="2 3" key="1">
    <citation type="submission" date="2019-08" db="EMBL/GenBank/DDBJ databases">
        <authorList>
            <person name="Liang Q."/>
        </authorList>
    </citation>
    <scope>NUCLEOTIDE SEQUENCE [LARGE SCALE GENOMIC DNA]</scope>
    <source>
        <strain evidence="2 3">V1718</strain>
    </source>
</reference>
<feature type="transmembrane region" description="Helical" evidence="1">
    <location>
        <begin position="7"/>
        <end position="28"/>
    </location>
</feature>
<keyword evidence="3" id="KW-1185">Reference proteome</keyword>
<dbReference type="RefSeq" id="WP_146963520.1">
    <property type="nucleotide sequence ID" value="NZ_CP042467.1"/>
</dbReference>
<organism evidence="2 3">
    <name type="scientific">Microvenator marinus</name>
    <dbReference type="NCBI Taxonomy" id="2600177"/>
    <lineage>
        <taxon>Bacteria</taxon>
        <taxon>Deltaproteobacteria</taxon>
        <taxon>Bradymonadales</taxon>
        <taxon>Microvenatoraceae</taxon>
        <taxon>Microvenator</taxon>
    </lineage>
</organism>
<keyword evidence="1" id="KW-1133">Transmembrane helix</keyword>
<protein>
    <submittedName>
        <fullName evidence="2">Uncharacterized protein</fullName>
    </submittedName>
</protein>
<dbReference type="AlphaFoldDB" id="A0A5B8XY53"/>
<feature type="transmembrane region" description="Helical" evidence="1">
    <location>
        <begin position="78"/>
        <end position="94"/>
    </location>
</feature>
<evidence type="ECO:0000313" key="2">
    <source>
        <dbReference type="EMBL" id="QED30117.1"/>
    </source>
</evidence>
<sequence length="139" mass="15194">MTRLSIIALKVGLLNFAIGWTMGAWLLAAKGAPYIHPGFDLLHGHVSMMTLGAMAQIVFAVAYWILPRDGRERPRPGFAAASLVVLNLAAWVGVMVHWTLYSIVLALISALLFLIHAWPRIRPFGAVIPKKKSGNGRLV</sequence>
<keyword evidence="1" id="KW-0812">Transmembrane</keyword>
<evidence type="ECO:0000256" key="1">
    <source>
        <dbReference type="SAM" id="Phobius"/>
    </source>
</evidence>
<name>A0A5B8XY53_9DELT</name>
<evidence type="ECO:0000313" key="3">
    <source>
        <dbReference type="Proteomes" id="UP000321595"/>
    </source>
</evidence>
<dbReference type="OrthoDB" id="5516485at2"/>
<dbReference type="KEGG" id="bbae:FRD01_23355"/>